<evidence type="ECO:0000313" key="1">
    <source>
        <dbReference type="EMBL" id="WIY05560.1"/>
    </source>
</evidence>
<protein>
    <submittedName>
        <fullName evidence="1">Uncharacterized protein</fullName>
    </submittedName>
</protein>
<name>A0A9Y2JX39_9PSEU</name>
<dbReference type="EMBL" id="CP127295">
    <property type="protein sequence ID" value="WIY05560.1"/>
    <property type="molecule type" value="Genomic_DNA"/>
</dbReference>
<sequence>MPVLVVFVISVVVGAASAAIASYCKWLMVKALVAKAKPSDVPRIAEAVFKPEIRRPVERVEAARREIGRK</sequence>
<organism evidence="1 2">
    <name type="scientific">Amycolatopsis mongoliensis</name>
    <dbReference type="NCBI Taxonomy" id="715475"/>
    <lineage>
        <taxon>Bacteria</taxon>
        <taxon>Bacillati</taxon>
        <taxon>Actinomycetota</taxon>
        <taxon>Actinomycetes</taxon>
        <taxon>Pseudonocardiales</taxon>
        <taxon>Pseudonocardiaceae</taxon>
        <taxon>Amycolatopsis</taxon>
    </lineage>
</organism>
<reference evidence="1 2" key="1">
    <citation type="submission" date="2023-06" db="EMBL/GenBank/DDBJ databases">
        <authorList>
            <person name="Oyuntsetseg B."/>
            <person name="Kim S.B."/>
        </authorList>
    </citation>
    <scope>NUCLEOTIDE SEQUENCE [LARGE SCALE GENOMIC DNA]</scope>
    <source>
        <strain evidence="1 2">4-36</strain>
    </source>
</reference>
<dbReference type="Proteomes" id="UP001239397">
    <property type="component" value="Chromosome"/>
</dbReference>
<gene>
    <name evidence="1" type="ORF">QRX60_17540</name>
</gene>
<keyword evidence="2" id="KW-1185">Reference proteome</keyword>
<dbReference type="AlphaFoldDB" id="A0A9Y2JX39"/>
<evidence type="ECO:0000313" key="2">
    <source>
        <dbReference type="Proteomes" id="UP001239397"/>
    </source>
</evidence>
<proteinExistence type="predicted"/>
<dbReference type="KEGG" id="amog:QRX60_17540"/>
<accession>A0A9Y2JX39</accession>
<dbReference type="RefSeq" id="WP_286001848.1">
    <property type="nucleotide sequence ID" value="NZ_CP127295.1"/>
</dbReference>